<accession>A0A4S8LIG8</accession>
<evidence type="ECO:0000256" key="1">
    <source>
        <dbReference type="SAM" id="Phobius"/>
    </source>
</evidence>
<reference evidence="2 3" key="1">
    <citation type="journal article" date="2019" name="Nat. Ecol. Evol.">
        <title>Megaphylogeny resolves global patterns of mushroom evolution.</title>
        <authorList>
            <person name="Varga T."/>
            <person name="Krizsan K."/>
            <person name="Foldi C."/>
            <person name="Dima B."/>
            <person name="Sanchez-Garcia M."/>
            <person name="Sanchez-Ramirez S."/>
            <person name="Szollosi G.J."/>
            <person name="Szarkandi J.G."/>
            <person name="Papp V."/>
            <person name="Albert L."/>
            <person name="Andreopoulos W."/>
            <person name="Angelini C."/>
            <person name="Antonin V."/>
            <person name="Barry K.W."/>
            <person name="Bougher N.L."/>
            <person name="Buchanan P."/>
            <person name="Buyck B."/>
            <person name="Bense V."/>
            <person name="Catcheside P."/>
            <person name="Chovatia M."/>
            <person name="Cooper J."/>
            <person name="Damon W."/>
            <person name="Desjardin D."/>
            <person name="Finy P."/>
            <person name="Geml J."/>
            <person name="Haridas S."/>
            <person name="Hughes K."/>
            <person name="Justo A."/>
            <person name="Karasinski D."/>
            <person name="Kautmanova I."/>
            <person name="Kiss B."/>
            <person name="Kocsube S."/>
            <person name="Kotiranta H."/>
            <person name="LaButti K.M."/>
            <person name="Lechner B.E."/>
            <person name="Liimatainen K."/>
            <person name="Lipzen A."/>
            <person name="Lukacs Z."/>
            <person name="Mihaltcheva S."/>
            <person name="Morgado L.N."/>
            <person name="Niskanen T."/>
            <person name="Noordeloos M.E."/>
            <person name="Ohm R.A."/>
            <person name="Ortiz-Santana B."/>
            <person name="Ovrebo C."/>
            <person name="Racz N."/>
            <person name="Riley R."/>
            <person name="Savchenko A."/>
            <person name="Shiryaev A."/>
            <person name="Soop K."/>
            <person name="Spirin V."/>
            <person name="Szebenyi C."/>
            <person name="Tomsovsky M."/>
            <person name="Tulloss R.E."/>
            <person name="Uehling J."/>
            <person name="Grigoriev I.V."/>
            <person name="Vagvolgyi C."/>
            <person name="Papp T."/>
            <person name="Martin F.M."/>
            <person name="Miettinen O."/>
            <person name="Hibbett D.S."/>
            <person name="Nagy L.G."/>
        </authorList>
    </citation>
    <scope>NUCLEOTIDE SEQUENCE [LARGE SCALE GENOMIC DNA]</scope>
    <source>
        <strain evidence="2 3">CBS 962.96</strain>
    </source>
</reference>
<keyword evidence="1" id="KW-1133">Transmembrane helix</keyword>
<feature type="transmembrane region" description="Helical" evidence="1">
    <location>
        <begin position="28"/>
        <end position="49"/>
    </location>
</feature>
<keyword evidence="1" id="KW-0812">Transmembrane</keyword>
<feature type="transmembrane region" description="Helical" evidence="1">
    <location>
        <begin position="121"/>
        <end position="146"/>
    </location>
</feature>
<dbReference type="AlphaFoldDB" id="A0A4S8LIG8"/>
<proteinExistence type="predicted"/>
<keyword evidence="3" id="KW-1185">Reference proteome</keyword>
<dbReference type="EMBL" id="ML179389">
    <property type="protein sequence ID" value="THU88922.1"/>
    <property type="molecule type" value="Genomic_DNA"/>
</dbReference>
<sequence>MIQTPAWHRLLRRTFDGIYSYYHLTRTFIYPLLTQTAWATLIYNVTLTFSPKPRWNPLSTAAYNPSSFADQLNDTGSILYINPDVPNTLPEQNISAAGAGYSDLAGIEKFAYSVGIRPQDLFPVCMVLWLGIVAGVVAVSILIWFVDEVAGIGSGIISGRRSTPTPFGVSSRVTRTRSPTFGSKNLVMATTSNLGWEPMGKTRR</sequence>
<keyword evidence="1" id="KW-0472">Membrane</keyword>
<evidence type="ECO:0000313" key="3">
    <source>
        <dbReference type="Proteomes" id="UP000297245"/>
    </source>
</evidence>
<dbReference type="Proteomes" id="UP000297245">
    <property type="component" value="Unassembled WGS sequence"/>
</dbReference>
<gene>
    <name evidence="2" type="ORF">K435DRAFT_302185</name>
</gene>
<name>A0A4S8LIG8_DENBC</name>
<organism evidence="2 3">
    <name type="scientific">Dendrothele bispora (strain CBS 962.96)</name>
    <dbReference type="NCBI Taxonomy" id="1314807"/>
    <lineage>
        <taxon>Eukaryota</taxon>
        <taxon>Fungi</taxon>
        <taxon>Dikarya</taxon>
        <taxon>Basidiomycota</taxon>
        <taxon>Agaricomycotina</taxon>
        <taxon>Agaricomycetes</taxon>
        <taxon>Agaricomycetidae</taxon>
        <taxon>Agaricales</taxon>
        <taxon>Agaricales incertae sedis</taxon>
        <taxon>Dendrothele</taxon>
    </lineage>
</organism>
<dbReference type="OrthoDB" id="5312224at2759"/>
<protein>
    <submittedName>
        <fullName evidence="2">Uncharacterized protein</fullName>
    </submittedName>
</protein>
<evidence type="ECO:0000313" key="2">
    <source>
        <dbReference type="EMBL" id="THU88922.1"/>
    </source>
</evidence>